<evidence type="ECO:0000256" key="2">
    <source>
        <dbReference type="SAM" id="SignalP"/>
    </source>
</evidence>
<dbReference type="AlphaFoldDB" id="A0A740PMU2"/>
<feature type="chain" id="PRO_5028453809" evidence="2">
    <location>
        <begin position="29"/>
        <end position="151"/>
    </location>
</feature>
<dbReference type="EMBL" id="DAATVL010000120">
    <property type="protein sequence ID" value="HAF0292674.1"/>
    <property type="molecule type" value="Genomic_DNA"/>
</dbReference>
<reference evidence="3" key="1">
    <citation type="journal article" date="2018" name="Genome Biol.">
        <title>SKESA: strategic k-mer extension for scrupulous assemblies.</title>
        <authorList>
            <person name="Souvorov A."/>
            <person name="Agarwala R."/>
            <person name="Lipman D.J."/>
        </authorList>
    </citation>
    <scope>NUCLEOTIDE SEQUENCE</scope>
    <source>
        <strain evidence="3">N26921</strain>
    </source>
</reference>
<name>A0A740PMU2_SALTM</name>
<feature type="signal peptide" evidence="2">
    <location>
        <begin position="1"/>
        <end position="28"/>
    </location>
</feature>
<sequence>MKALKHVSILLSFMLLFAVIFPAAGALAAGNGNPQAVKNEKVNASSKINVKESTKSTPLKTQNKQAVNSGKSDNASNVKKESEQVQQKNQKQVQQRKTEEKPAENAEQSSSSNGEEAKTKSETVTVKEEVNSNKSTQIHLHLNKCVNSPDR</sequence>
<feature type="compositionally biased region" description="Polar residues" evidence="1">
    <location>
        <begin position="55"/>
        <end position="76"/>
    </location>
</feature>
<protein>
    <submittedName>
        <fullName evidence="3">Uncharacterized protein</fullName>
    </submittedName>
</protein>
<reference evidence="3" key="2">
    <citation type="submission" date="2018-07" db="EMBL/GenBank/DDBJ databases">
        <authorList>
            <consortium name="NCBI Pathogen Detection Project"/>
        </authorList>
    </citation>
    <scope>NUCLEOTIDE SEQUENCE</scope>
    <source>
        <strain evidence="3">N26921</strain>
    </source>
</reference>
<feature type="compositionally biased region" description="Basic and acidic residues" evidence="1">
    <location>
        <begin position="115"/>
        <end position="131"/>
    </location>
</feature>
<organism evidence="3">
    <name type="scientific">Salmonella enterica subsp. enterica serovar Typhimurium var. 5-</name>
    <dbReference type="NCBI Taxonomy" id="1620419"/>
    <lineage>
        <taxon>Bacteria</taxon>
        <taxon>Pseudomonadati</taxon>
        <taxon>Pseudomonadota</taxon>
        <taxon>Gammaproteobacteria</taxon>
        <taxon>Enterobacterales</taxon>
        <taxon>Enterobacteriaceae</taxon>
        <taxon>Salmonella</taxon>
    </lineage>
</organism>
<comment type="caution">
    <text evidence="3">The sequence shown here is derived from an EMBL/GenBank/DDBJ whole genome shotgun (WGS) entry which is preliminary data.</text>
</comment>
<gene>
    <name evidence="3" type="ORF">G9C53_005086</name>
</gene>
<feature type="region of interest" description="Disordered" evidence="1">
    <location>
        <begin position="40"/>
        <end position="151"/>
    </location>
</feature>
<evidence type="ECO:0000256" key="1">
    <source>
        <dbReference type="SAM" id="MobiDB-lite"/>
    </source>
</evidence>
<feature type="compositionally biased region" description="Low complexity" evidence="1">
    <location>
        <begin position="84"/>
        <end position="95"/>
    </location>
</feature>
<keyword evidence="2" id="KW-0732">Signal</keyword>
<proteinExistence type="predicted"/>
<evidence type="ECO:0000313" key="3">
    <source>
        <dbReference type="EMBL" id="HAF0292674.1"/>
    </source>
</evidence>
<accession>A0A740PMU2</accession>
<feature type="non-terminal residue" evidence="3">
    <location>
        <position position="151"/>
    </location>
</feature>